<feature type="region of interest" description="Disordered" evidence="1">
    <location>
        <begin position="39"/>
        <end position="153"/>
    </location>
</feature>
<feature type="region of interest" description="Disordered" evidence="1">
    <location>
        <begin position="204"/>
        <end position="236"/>
    </location>
</feature>
<keyword evidence="3" id="KW-1185">Reference proteome</keyword>
<feature type="compositionally biased region" description="Acidic residues" evidence="1">
    <location>
        <begin position="71"/>
        <end position="83"/>
    </location>
</feature>
<dbReference type="Proteomes" id="UP000673691">
    <property type="component" value="Unassembled WGS sequence"/>
</dbReference>
<sequence length="251" mass="25230">DFVQRHNVRVIKLLHNGNLFPYQVPRICLVLTARPRTSAAESTSPSASSPASRAADEVGVGDGAERALADDVLDDDRTEDADEQRDTSGRAAGGGSNGDARLSLVDDDRLAQSPGARSELCGAGMSAESGDVASKAGEEAGSLNVHGEPSPAPVNNVVPPTGGETSVDWAVAAGDAEHADFAAGDAGSVARRFGVAAGVFTTAPGAPSPPATSVLRTRSTSPAAPAASGEDTRRGMAAVGGGGFRRAGRGF</sequence>
<evidence type="ECO:0000256" key="1">
    <source>
        <dbReference type="SAM" id="MobiDB-lite"/>
    </source>
</evidence>
<feature type="compositionally biased region" description="Low complexity" evidence="1">
    <location>
        <begin position="39"/>
        <end position="53"/>
    </location>
</feature>
<dbReference type="AlphaFoldDB" id="A0A8H7ZRU0"/>
<proteinExistence type="predicted"/>
<feature type="compositionally biased region" description="Low complexity" evidence="1">
    <location>
        <begin position="204"/>
        <end position="228"/>
    </location>
</feature>
<accession>A0A8H7ZRU0</accession>
<feature type="non-terminal residue" evidence="2">
    <location>
        <position position="1"/>
    </location>
</feature>
<name>A0A8H7ZRU0_9FUNG</name>
<reference evidence="2 3" key="1">
    <citation type="journal article" name="Sci. Rep.">
        <title>Genome-scale phylogenetic analyses confirm Olpidium as the closest living zoosporic fungus to the non-flagellated, terrestrial fungi.</title>
        <authorList>
            <person name="Chang Y."/>
            <person name="Rochon D."/>
            <person name="Sekimoto S."/>
            <person name="Wang Y."/>
            <person name="Chovatia M."/>
            <person name="Sandor L."/>
            <person name="Salamov A."/>
            <person name="Grigoriev I.V."/>
            <person name="Stajich J.E."/>
            <person name="Spatafora J.W."/>
        </authorList>
    </citation>
    <scope>NUCLEOTIDE SEQUENCE [LARGE SCALE GENOMIC DNA]</scope>
    <source>
        <strain evidence="2">S191</strain>
    </source>
</reference>
<protein>
    <submittedName>
        <fullName evidence="2">Uncharacterized protein</fullName>
    </submittedName>
</protein>
<evidence type="ECO:0000313" key="2">
    <source>
        <dbReference type="EMBL" id="KAG5458473.1"/>
    </source>
</evidence>
<organism evidence="2 3">
    <name type="scientific">Olpidium bornovanus</name>
    <dbReference type="NCBI Taxonomy" id="278681"/>
    <lineage>
        <taxon>Eukaryota</taxon>
        <taxon>Fungi</taxon>
        <taxon>Fungi incertae sedis</taxon>
        <taxon>Olpidiomycota</taxon>
        <taxon>Olpidiomycotina</taxon>
        <taxon>Olpidiomycetes</taxon>
        <taxon>Olpidiales</taxon>
        <taxon>Olpidiaceae</taxon>
        <taxon>Olpidium</taxon>
    </lineage>
</organism>
<gene>
    <name evidence="2" type="ORF">BJ554DRAFT_1292</name>
</gene>
<comment type="caution">
    <text evidence="2">The sequence shown here is derived from an EMBL/GenBank/DDBJ whole genome shotgun (WGS) entry which is preliminary data.</text>
</comment>
<dbReference type="EMBL" id="JAEFCI010008428">
    <property type="protein sequence ID" value="KAG5458473.1"/>
    <property type="molecule type" value="Genomic_DNA"/>
</dbReference>
<evidence type="ECO:0000313" key="3">
    <source>
        <dbReference type="Proteomes" id="UP000673691"/>
    </source>
</evidence>